<evidence type="ECO:0000313" key="3">
    <source>
        <dbReference type="EMBL" id="KIN12074.1"/>
    </source>
</evidence>
<feature type="transmembrane region" description="Helical" evidence="1">
    <location>
        <begin position="144"/>
        <end position="163"/>
    </location>
</feature>
<organism evidence="3 4">
    <name type="scientific">Vibrio mytili</name>
    <dbReference type="NCBI Taxonomy" id="50718"/>
    <lineage>
        <taxon>Bacteria</taxon>
        <taxon>Pseudomonadati</taxon>
        <taxon>Pseudomonadota</taxon>
        <taxon>Gammaproteobacteria</taxon>
        <taxon>Vibrionales</taxon>
        <taxon>Vibrionaceae</taxon>
        <taxon>Vibrio</taxon>
    </lineage>
</organism>
<evidence type="ECO:0000256" key="1">
    <source>
        <dbReference type="SAM" id="Phobius"/>
    </source>
</evidence>
<dbReference type="OrthoDB" id="9808192at2"/>
<accession>A0A0C3DKU5</accession>
<keyword evidence="2" id="KW-0732">Signal</keyword>
<keyword evidence="1" id="KW-1133">Transmembrane helix</keyword>
<name>A0A0C3DKU5_9VIBR</name>
<evidence type="ECO:0000256" key="2">
    <source>
        <dbReference type="SAM" id="SignalP"/>
    </source>
</evidence>
<feature type="transmembrane region" description="Helical" evidence="1">
    <location>
        <begin position="68"/>
        <end position="86"/>
    </location>
</feature>
<reference evidence="3 4" key="1">
    <citation type="submission" date="2015-01" db="EMBL/GenBank/DDBJ databases">
        <title>Draft genome of Vibrio mytili type strain CAIM 528.</title>
        <authorList>
            <person name="Gonzalez-Castillo A."/>
            <person name="Gomez-Gil B."/>
            <person name="Enciso-Ibarra J."/>
        </authorList>
    </citation>
    <scope>NUCLEOTIDE SEQUENCE [LARGE SCALE GENOMIC DNA]</scope>
    <source>
        <strain evidence="3 4">CAIM 528</strain>
    </source>
</reference>
<sequence>MKGLIKGFSASLAFASASSFAHTGHHMEASFSEGFLHPLTGWDHLIALALIGLFLSAFALRRASQISAVIMAAIAGGYAIGLEWAGATSVEALVVSSLIGLPLALIALKKGGAKSLVAAAAIILFSVSHGLVQGAEAHGSAGQFGLGVMLASALVISATYLIARQAAQLKARMASQ</sequence>
<feature type="transmembrane region" description="Helical" evidence="1">
    <location>
        <begin position="45"/>
        <end position="61"/>
    </location>
</feature>
<feature type="chain" id="PRO_5002176739" evidence="2">
    <location>
        <begin position="22"/>
        <end position="176"/>
    </location>
</feature>
<evidence type="ECO:0000313" key="4">
    <source>
        <dbReference type="Proteomes" id="UP000031977"/>
    </source>
</evidence>
<proteinExistence type="predicted"/>
<dbReference type="STRING" id="50718.SU60_03795"/>
<dbReference type="RefSeq" id="WP_041154388.1">
    <property type="nucleotide sequence ID" value="NZ_CBCRVP010000008.1"/>
</dbReference>
<dbReference type="Proteomes" id="UP000031977">
    <property type="component" value="Unassembled WGS sequence"/>
</dbReference>
<keyword evidence="1" id="KW-0812">Transmembrane</keyword>
<feature type="transmembrane region" description="Helical" evidence="1">
    <location>
        <begin position="115"/>
        <end position="132"/>
    </location>
</feature>
<feature type="transmembrane region" description="Helical" evidence="1">
    <location>
        <begin position="92"/>
        <end position="108"/>
    </location>
</feature>
<keyword evidence="1" id="KW-0472">Membrane</keyword>
<dbReference type="InterPro" id="IPR007038">
    <property type="entry name" value="HupE_UreJ"/>
</dbReference>
<comment type="caution">
    <text evidence="3">The sequence shown here is derived from an EMBL/GenBank/DDBJ whole genome shotgun (WGS) entry which is preliminary data.</text>
</comment>
<protein>
    <submittedName>
        <fullName evidence="3">HupE/UreJ protein</fullName>
    </submittedName>
</protein>
<dbReference type="Pfam" id="PF04955">
    <property type="entry name" value="HupE_UreJ"/>
    <property type="match status" value="1"/>
</dbReference>
<feature type="signal peptide" evidence="2">
    <location>
        <begin position="1"/>
        <end position="21"/>
    </location>
</feature>
<dbReference type="AlphaFoldDB" id="A0A0C3DKU5"/>
<dbReference type="EMBL" id="JXOK01000008">
    <property type="protein sequence ID" value="KIN12074.1"/>
    <property type="molecule type" value="Genomic_DNA"/>
</dbReference>
<keyword evidence="4" id="KW-1185">Reference proteome</keyword>
<gene>
    <name evidence="3" type="ORF">SU60_03795</name>
</gene>